<reference evidence="2" key="2">
    <citation type="submission" date="2015-06" db="UniProtKB">
        <authorList>
            <consortium name="EnsemblProtists"/>
        </authorList>
    </citation>
    <scope>IDENTIFICATION</scope>
    <source>
        <strain evidence="2">Emoy2</strain>
    </source>
</reference>
<proteinExistence type="predicted"/>
<sequence>MALFHATEICTIDICLSKSLESSLAEGGTTTGHLETPAGPPDDDGNDLEKARSRWSSSMDT</sequence>
<dbReference type="AlphaFoldDB" id="M4B7Y7"/>
<reference evidence="3" key="1">
    <citation type="journal article" date="2010" name="Science">
        <title>Signatures of adaptation to obligate biotrophy in the Hyaloperonospora arabidopsidis genome.</title>
        <authorList>
            <person name="Baxter L."/>
            <person name="Tripathy S."/>
            <person name="Ishaque N."/>
            <person name="Boot N."/>
            <person name="Cabral A."/>
            <person name="Kemen E."/>
            <person name="Thines M."/>
            <person name="Ah-Fong A."/>
            <person name="Anderson R."/>
            <person name="Badejoko W."/>
            <person name="Bittner-Eddy P."/>
            <person name="Boore J.L."/>
            <person name="Chibucos M.C."/>
            <person name="Coates M."/>
            <person name="Dehal P."/>
            <person name="Delehaunty K."/>
            <person name="Dong S."/>
            <person name="Downton P."/>
            <person name="Dumas B."/>
            <person name="Fabro G."/>
            <person name="Fronick C."/>
            <person name="Fuerstenberg S.I."/>
            <person name="Fulton L."/>
            <person name="Gaulin E."/>
            <person name="Govers F."/>
            <person name="Hughes L."/>
            <person name="Humphray S."/>
            <person name="Jiang R.H."/>
            <person name="Judelson H."/>
            <person name="Kamoun S."/>
            <person name="Kyung K."/>
            <person name="Meijer H."/>
            <person name="Minx P."/>
            <person name="Morris P."/>
            <person name="Nelson J."/>
            <person name="Phuntumart V."/>
            <person name="Qutob D."/>
            <person name="Rehmany A."/>
            <person name="Rougon-Cardoso A."/>
            <person name="Ryden P."/>
            <person name="Torto-Alalibo T."/>
            <person name="Studholme D."/>
            <person name="Wang Y."/>
            <person name="Win J."/>
            <person name="Wood J."/>
            <person name="Clifton S.W."/>
            <person name="Rogers J."/>
            <person name="Van den Ackerveken G."/>
            <person name="Jones J.D."/>
            <person name="McDowell J.M."/>
            <person name="Beynon J."/>
            <person name="Tyler B.M."/>
        </authorList>
    </citation>
    <scope>NUCLEOTIDE SEQUENCE [LARGE SCALE GENOMIC DNA]</scope>
    <source>
        <strain evidence="3">Emoy2</strain>
    </source>
</reference>
<keyword evidence="3" id="KW-1185">Reference proteome</keyword>
<name>M4B7Y7_HYAAE</name>
<accession>M4B7Y7</accession>
<dbReference type="Proteomes" id="UP000011713">
    <property type="component" value="Unassembled WGS sequence"/>
</dbReference>
<dbReference type="VEuPathDB" id="FungiDB:HpaG802389"/>
<evidence type="ECO:0000313" key="2">
    <source>
        <dbReference type="EnsemblProtists" id="HpaP802389"/>
    </source>
</evidence>
<dbReference type="EnsemblProtists" id="HpaT802389">
    <property type="protein sequence ID" value="HpaP802389"/>
    <property type="gene ID" value="HpaG802389"/>
</dbReference>
<organism evidence="2 3">
    <name type="scientific">Hyaloperonospora arabidopsidis (strain Emoy2)</name>
    <name type="common">Downy mildew agent</name>
    <name type="synonym">Peronospora arabidopsidis</name>
    <dbReference type="NCBI Taxonomy" id="559515"/>
    <lineage>
        <taxon>Eukaryota</taxon>
        <taxon>Sar</taxon>
        <taxon>Stramenopiles</taxon>
        <taxon>Oomycota</taxon>
        <taxon>Peronosporomycetes</taxon>
        <taxon>Peronosporales</taxon>
        <taxon>Peronosporaceae</taxon>
        <taxon>Hyaloperonospora</taxon>
    </lineage>
</organism>
<dbReference type="InParanoid" id="M4B7Y7"/>
<protein>
    <submittedName>
        <fullName evidence="2">Uncharacterized protein</fullName>
    </submittedName>
</protein>
<feature type="region of interest" description="Disordered" evidence="1">
    <location>
        <begin position="25"/>
        <end position="61"/>
    </location>
</feature>
<evidence type="ECO:0000313" key="3">
    <source>
        <dbReference type="Proteomes" id="UP000011713"/>
    </source>
</evidence>
<evidence type="ECO:0000256" key="1">
    <source>
        <dbReference type="SAM" id="MobiDB-lite"/>
    </source>
</evidence>
<dbReference type="EMBL" id="JH597876">
    <property type="status" value="NOT_ANNOTATED_CDS"/>
    <property type="molecule type" value="Genomic_DNA"/>
</dbReference>
<dbReference type="HOGENOM" id="CLU_2927479_0_0_1"/>